<sequence>MKMAEQERDPLLIAPCGMDCMVCYRHCACKKPCEGCRSSGQNKPGHCRKCEIKNCAAEKGLVYCAECPGYPCRKLENLENLYTRRYGISLMEQGRFVRACGEAAFLDRERKRYACPACGGVVSLHDAQCSECGLEWKLPEC</sequence>
<accession>A0ABT1RZC2</accession>
<evidence type="ECO:0000313" key="2">
    <source>
        <dbReference type="Proteomes" id="UP001524473"/>
    </source>
</evidence>
<name>A0ABT1RZC2_9FIRM</name>
<dbReference type="RefSeq" id="WP_256191807.1">
    <property type="nucleotide sequence ID" value="NZ_CAJKKG010000072.1"/>
</dbReference>
<comment type="caution">
    <text evidence="1">The sequence shown here is derived from an EMBL/GenBank/DDBJ whole genome shotgun (WGS) entry which is preliminary data.</text>
</comment>
<keyword evidence="2" id="KW-1185">Reference proteome</keyword>
<evidence type="ECO:0000313" key="1">
    <source>
        <dbReference type="EMBL" id="MCQ4840040.1"/>
    </source>
</evidence>
<dbReference type="EMBL" id="JANFZH010000018">
    <property type="protein sequence ID" value="MCQ4840040.1"/>
    <property type="molecule type" value="Genomic_DNA"/>
</dbReference>
<dbReference type="Pfam" id="PF12675">
    <property type="entry name" value="DUF3795"/>
    <property type="match status" value="1"/>
</dbReference>
<protein>
    <submittedName>
        <fullName evidence="1">DUF3795 domain-containing protein</fullName>
    </submittedName>
</protein>
<dbReference type="InterPro" id="IPR024227">
    <property type="entry name" value="DUF3795"/>
</dbReference>
<proteinExistence type="predicted"/>
<reference evidence="1 2" key="1">
    <citation type="submission" date="2022-06" db="EMBL/GenBank/DDBJ databases">
        <title>Isolation of gut microbiota from human fecal samples.</title>
        <authorList>
            <person name="Pamer E.G."/>
            <person name="Barat B."/>
            <person name="Waligurski E."/>
            <person name="Medina S."/>
            <person name="Paddock L."/>
            <person name="Mostad J."/>
        </authorList>
    </citation>
    <scope>NUCLEOTIDE SEQUENCE [LARGE SCALE GENOMIC DNA]</scope>
    <source>
        <strain evidence="1 2">DFI.9.73</strain>
    </source>
</reference>
<organism evidence="1 2">
    <name type="scientific">Neglectibacter timonensis</name>
    <dbReference type="NCBI Taxonomy" id="1776382"/>
    <lineage>
        <taxon>Bacteria</taxon>
        <taxon>Bacillati</taxon>
        <taxon>Bacillota</taxon>
        <taxon>Clostridia</taxon>
        <taxon>Eubacteriales</taxon>
        <taxon>Oscillospiraceae</taxon>
        <taxon>Neglectibacter</taxon>
    </lineage>
</organism>
<dbReference type="Proteomes" id="UP001524473">
    <property type="component" value="Unassembled WGS sequence"/>
</dbReference>
<gene>
    <name evidence="1" type="ORF">NE695_08940</name>
</gene>